<dbReference type="RefSeq" id="WP_105942324.1">
    <property type="nucleotide sequence ID" value="NZ_CP027433.1"/>
</dbReference>
<dbReference type="OrthoDB" id="345573at2"/>
<name>A0A2S0KFY5_9ACTN</name>
<organism evidence="1 2">
    <name type="scientific">Gordonia iterans</name>
    <dbReference type="NCBI Taxonomy" id="1004901"/>
    <lineage>
        <taxon>Bacteria</taxon>
        <taxon>Bacillati</taxon>
        <taxon>Actinomycetota</taxon>
        <taxon>Actinomycetes</taxon>
        <taxon>Mycobacteriales</taxon>
        <taxon>Gordoniaceae</taxon>
        <taxon>Gordonia</taxon>
    </lineage>
</organism>
<accession>A0A2S0KFY5</accession>
<dbReference type="InterPro" id="IPR029058">
    <property type="entry name" value="AB_hydrolase_fold"/>
</dbReference>
<dbReference type="Gene3D" id="3.40.50.1820">
    <property type="entry name" value="alpha/beta hydrolase"/>
    <property type="match status" value="1"/>
</dbReference>
<dbReference type="PANTHER" id="PTHR36837:SF2">
    <property type="entry name" value="POLY(3-HYDROXYALKANOATE) POLYMERASE SUBUNIT PHAC"/>
    <property type="match status" value="1"/>
</dbReference>
<sequence length="358" mass="39061">MSQSDLATLARVLRDELAPHTRSESVVLSDRPHAKLLRYGSAEQLTAARESGAVPVLLVPPLAVPASCYDLAPGAEPGNSVVEFLLSTGTVPYVIDFGDVGRAERGLGFEDYFDTFVPRAIGEVIDDFRGSGDAVDLMAWSLGGTISFMAAAHDRNLPIRSIISVGTPLNYLKIPPYPLVRKIFGPTGGRPATYVLRALAGIPAPIVRTVYRGFAWERELKKPWFILSNLDDTEALERMQVIDRFQRSLPGYPGKVSEQMLVNFVVRDEVSRGRLEFDDHTVDLTTITAPVFMVGSPRDAIAPYAAVKHGEKLFTSSSHVEFHTVPTSHLGLLTGPAAAEHTWPAIAAFRAKLDAERL</sequence>
<keyword evidence="1" id="KW-0378">Hydrolase</keyword>
<dbReference type="EMBL" id="CP027433">
    <property type="protein sequence ID" value="AVM00608.1"/>
    <property type="molecule type" value="Genomic_DNA"/>
</dbReference>
<dbReference type="InterPro" id="IPR051321">
    <property type="entry name" value="PHA/PHB_synthase"/>
</dbReference>
<proteinExistence type="predicted"/>
<keyword evidence="2" id="KW-1185">Reference proteome</keyword>
<gene>
    <name evidence="1" type="ORF">C6V83_10335</name>
</gene>
<reference evidence="1 2" key="1">
    <citation type="submission" date="2018-03" db="EMBL/GenBank/DDBJ databases">
        <title>Characteristics and genome of n-alkane degrading marine bacteria Gordonia iterans isolated from crude oil contaminated in Tae-an, South Korea.</title>
        <authorList>
            <person name="Lee S.-S."/>
            <person name="Kim H."/>
        </authorList>
    </citation>
    <scope>NUCLEOTIDE SEQUENCE [LARGE SCALE GENOMIC DNA]</scope>
    <source>
        <strain evidence="1 2">Co17</strain>
    </source>
</reference>
<dbReference type="KEGG" id="git:C6V83_10335"/>
<dbReference type="AlphaFoldDB" id="A0A2S0KFY5"/>
<evidence type="ECO:0000313" key="2">
    <source>
        <dbReference type="Proteomes" id="UP000239814"/>
    </source>
</evidence>
<protein>
    <submittedName>
        <fullName evidence="1">Hydrolase</fullName>
    </submittedName>
</protein>
<dbReference type="GO" id="GO:0016787">
    <property type="term" value="F:hydrolase activity"/>
    <property type="evidence" value="ECO:0007669"/>
    <property type="project" value="UniProtKB-KW"/>
</dbReference>
<dbReference type="PANTHER" id="PTHR36837">
    <property type="entry name" value="POLY(3-HYDROXYALKANOATE) POLYMERASE SUBUNIT PHAC"/>
    <property type="match status" value="1"/>
</dbReference>
<dbReference type="Proteomes" id="UP000239814">
    <property type="component" value="Chromosome"/>
</dbReference>
<evidence type="ECO:0000313" key="1">
    <source>
        <dbReference type="EMBL" id="AVM00608.1"/>
    </source>
</evidence>
<dbReference type="SUPFAM" id="SSF53474">
    <property type="entry name" value="alpha/beta-Hydrolases"/>
    <property type="match status" value="1"/>
</dbReference>